<sequence>MVFAGKRCFKLHRIMLLALGLWPYQESFIWRIQSVFFFGTYCCFIFFQFTPFLTTTCNMECIMKRFSYICITFAYVMNYYALYFNSKVVKQVLEHMQFDWKMFEKSDAMKIFEEYLSESYILALSLCSVIVLGAFGFIIIECRSIILDVIAPMNESRPRKLELDLELFVNEEQYFLLYFLQEIIGMGIGIWSIITTGTFLITIAKHSCASYKIVSYLMRNTVIYTLQLPVVQRIQFMHRNICLSVYIHRRTMEFCKGLLLSFDMWYFPLLLTCALSLSCQLFRIYFVYMIAGNFLGQTYTEHSFTILVAMYDSLWYVAPVPIQKLFLIMQKSIKSHKLVLGGLFTVSIEGFSTLVTTAVSYFTVIHAVRS</sequence>
<protein>
    <recommendedName>
        <fullName evidence="10">Odorant receptor</fullName>
    </recommendedName>
</protein>
<evidence type="ECO:0000256" key="4">
    <source>
        <dbReference type="ARBA" id="ARBA00022692"/>
    </source>
</evidence>
<keyword evidence="4 10" id="KW-0812">Transmembrane</keyword>
<organism evidence="11 12">
    <name type="scientific">Ooceraea biroi</name>
    <name type="common">Clonal raider ant</name>
    <name type="synonym">Cerapachys biroi</name>
    <dbReference type="NCBI Taxonomy" id="2015173"/>
    <lineage>
        <taxon>Eukaryota</taxon>
        <taxon>Metazoa</taxon>
        <taxon>Ecdysozoa</taxon>
        <taxon>Arthropoda</taxon>
        <taxon>Hexapoda</taxon>
        <taxon>Insecta</taxon>
        <taxon>Pterygota</taxon>
        <taxon>Neoptera</taxon>
        <taxon>Endopterygota</taxon>
        <taxon>Hymenoptera</taxon>
        <taxon>Apocrita</taxon>
        <taxon>Aculeata</taxon>
        <taxon>Formicoidea</taxon>
        <taxon>Formicidae</taxon>
        <taxon>Dorylinae</taxon>
        <taxon>Ooceraea</taxon>
    </lineage>
</organism>
<name>A0A026VWS3_OOCBI</name>
<gene>
    <name evidence="11" type="ORF">X777_14135</name>
</gene>
<evidence type="ECO:0000256" key="9">
    <source>
        <dbReference type="ARBA" id="ARBA00023224"/>
    </source>
</evidence>
<feature type="transmembrane region" description="Helical" evidence="10">
    <location>
        <begin position="66"/>
        <end position="84"/>
    </location>
</feature>
<keyword evidence="7 10" id="KW-0472">Membrane</keyword>
<feature type="transmembrane region" description="Helical" evidence="10">
    <location>
        <begin position="175"/>
        <end position="201"/>
    </location>
</feature>
<dbReference type="GO" id="GO:0007165">
    <property type="term" value="P:signal transduction"/>
    <property type="evidence" value="ECO:0007669"/>
    <property type="project" value="UniProtKB-KW"/>
</dbReference>
<feature type="transmembrane region" description="Helical" evidence="10">
    <location>
        <begin position="266"/>
        <end position="291"/>
    </location>
</feature>
<evidence type="ECO:0000256" key="8">
    <source>
        <dbReference type="ARBA" id="ARBA00023170"/>
    </source>
</evidence>
<comment type="similarity">
    <text evidence="10">Belongs to the insect chemoreceptor superfamily. Heteromeric odorant receptor channel (TC 1.A.69) family.</text>
</comment>
<evidence type="ECO:0000313" key="11">
    <source>
        <dbReference type="EMBL" id="EZA48238.1"/>
    </source>
</evidence>
<keyword evidence="2" id="KW-1003">Cell membrane</keyword>
<keyword evidence="9 10" id="KW-0807">Transducer</keyword>
<comment type="subcellular location">
    <subcellularLocation>
        <location evidence="1 10">Cell membrane</location>
        <topology evidence="1 10">Multi-pass membrane protein</topology>
    </subcellularLocation>
</comment>
<evidence type="ECO:0000256" key="10">
    <source>
        <dbReference type="RuleBase" id="RU351113"/>
    </source>
</evidence>
<keyword evidence="8 10" id="KW-0675">Receptor</keyword>
<dbReference type="AlphaFoldDB" id="A0A026VWS3"/>
<dbReference type="EMBL" id="KK107660">
    <property type="protein sequence ID" value="EZA48238.1"/>
    <property type="molecule type" value="Genomic_DNA"/>
</dbReference>
<keyword evidence="3 10" id="KW-0716">Sensory transduction</keyword>
<reference evidence="11 12" key="1">
    <citation type="journal article" date="2014" name="Curr. Biol.">
        <title>The genome of the clonal raider ant Cerapachys biroi.</title>
        <authorList>
            <person name="Oxley P.R."/>
            <person name="Ji L."/>
            <person name="Fetter-Pruneda I."/>
            <person name="McKenzie S.K."/>
            <person name="Li C."/>
            <person name="Hu H."/>
            <person name="Zhang G."/>
            <person name="Kronauer D.J."/>
        </authorList>
    </citation>
    <scope>NUCLEOTIDE SEQUENCE [LARGE SCALE GENOMIC DNA]</scope>
</reference>
<feature type="transmembrane region" description="Helical" evidence="10">
    <location>
        <begin position="28"/>
        <end position="54"/>
    </location>
</feature>
<dbReference type="GO" id="GO:0005549">
    <property type="term" value="F:odorant binding"/>
    <property type="evidence" value="ECO:0007669"/>
    <property type="project" value="InterPro"/>
</dbReference>
<dbReference type="Proteomes" id="UP000053097">
    <property type="component" value="Unassembled WGS sequence"/>
</dbReference>
<dbReference type="InterPro" id="IPR004117">
    <property type="entry name" value="7tm6_olfct_rcpt"/>
</dbReference>
<evidence type="ECO:0000256" key="6">
    <source>
        <dbReference type="ARBA" id="ARBA00022989"/>
    </source>
</evidence>
<proteinExistence type="inferred from homology"/>
<feature type="transmembrane region" description="Helical" evidence="10">
    <location>
        <begin position="303"/>
        <end position="326"/>
    </location>
</feature>
<evidence type="ECO:0000256" key="2">
    <source>
        <dbReference type="ARBA" id="ARBA00022475"/>
    </source>
</evidence>
<evidence type="ECO:0000256" key="3">
    <source>
        <dbReference type="ARBA" id="ARBA00022606"/>
    </source>
</evidence>
<evidence type="ECO:0000256" key="5">
    <source>
        <dbReference type="ARBA" id="ARBA00022725"/>
    </source>
</evidence>
<evidence type="ECO:0000256" key="7">
    <source>
        <dbReference type="ARBA" id="ARBA00023136"/>
    </source>
</evidence>
<dbReference type="GO" id="GO:0004984">
    <property type="term" value="F:olfactory receptor activity"/>
    <property type="evidence" value="ECO:0007669"/>
    <property type="project" value="InterPro"/>
</dbReference>
<keyword evidence="6 10" id="KW-1133">Transmembrane helix</keyword>
<dbReference type="PANTHER" id="PTHR21137">
    <property type="entry name" value="ODORANT RECEPTOR"/>
    <property type="match status" value="1"/>
</dbReference>
<feature type="transmembrane region" description="Helical" evidence="10">
    <location>
        <begin position="119"/>
        <end position="140"/>
    </location>
</feature>
<dbReference type="OrthoDB" id="7550312at2759"/>
<accession>A0A026VWS3</accession>
<dbReference type="PANTHER" id="PTHR21137:SF35">
    <property type="entry name" value="ODORANT RECEPTOR 19A-RELATED"/>
    <property type="match status" value="1"/>
</dbReference>
<feature type="transmembrane region" description="Helical" evidence="10">
    <location>
        <begin position="338"/>
        <end position="364"/>
    </location>
</feature>
<evidence type="ECO:0000256" key="1">
    <source>
        <dbReference type="ARBA" id="ARBA00004651"/>
    </source>
</evidence>
<evidence type="ECO:0000313" key="12">
    <source>
        <dbReference type="Proteomes" id="UP000053097"/>
    </source>
</evidence>
<dbReference type="GO" id="GO:0005886">
    <property type="term" value="C:plasma membrane"/>
    <property type="evidence" value="ECO:0007669"/>
    <property type="project" value="UniProtKB-SubCell"/>
</dbReference>
<keyword evidence="5 10" id="KW-0552">Olfaction</keyword>
<keyword evidence="12" id="KW-1185">Reference proteome</keyword>